<dbReference type="AlphaFoldDB" id="A0A9E7GTK2"/>
<evidence type="ECO:0000259" key="4">
    <source>
        <dbReference type="PROSITE" id="PS51774"/>
    </source>
</evidence>
<feature type="domain" description="NAB" evidence="4">
    <location>
        <begin position="113"/>
        <end position="192"/>
    </location>
</feature>
<dbReference type="GO" id="GO:0003779">
    <property type="term" value="F:actin binding"/>
    <property type="evidence" value="ECO:0007669"/>
    <property type="project" value="InterPro"/>
</dbReference>
<dbReference type="Proteomes" id="UP001055439">
    <property type="component" value="Chromosome 7"/>
</dbReference>
<dbReference type="OrthoDB" id="10255522at2759"/>
<evidence type="ECO:0000256" key="3">
    <source>
        <dbReference type="SAM" id="MobiDB-lite"/>
    </source>
</evidence>
<proteinExistence type="predicted"/>
<accession>A0A9E7GTK2</accession>
<keyword evidence="1 2" id="KW-0175">Coiled coil</keyword>
<feature type="coiled-coil region" evidence="2">
    <location>
        <begin position="953"/>
        <end position="987"/>
    </location>
</feature>
<gene>
    <name evidence="5" type="ORF">MUK42_13098</name>
</gene>
<keyword evidence="6" id="KW-1185">Reference proteome</keyword>
<dbReference type="PANTHER" id="PTHR47357">
    <property type="entry name" value="COP1-INTERACTIVE PROTEIN 1"/>
    <property type="match status" value="1"/>
</dbReference>
<dbReference type="EMBL" id="CP097509">
    <property type="protein sequence ID" value="URE17844.1"/>
    <property type="molecule type" value="Genomic_DNA"/>
</dbReference>
<reference evidence="5" key="1">
    <citation type="submission" date="2022-05" db="EMBL/GenBank/DDBJ databases">
        <title>The Musa troglodytarum L. genome provides insights into the mechanism of non-climacteric behaviour and enrichment of carotenoids.</title>
        <authorList>
            <person name="Wang J."/>
        </authorList>
    </citation>
    <scope>NUCLEOTIDE SEQUENCE</scope>
    <source>
        <tissue evidence="5">Leaf</tissue>
    </source>
</reference>
<evidence type="ECO:0000313" key="5">
    <source>
        <dbReference type="EMBL" id="URE17844.1"/>
    </source>
</evidence>
<sequence length="1159" mass="132818">MLDVSHLEQPPAGGIVPPLPLLVSATMDVTQGSRYHVYGFDMSGSEVAVNLLISDMLWCSFLRALANSATNYECDLWDEINRNIASKLREDKKMLASSFINCKDLEMTRRNKLSKFISSIRTHVHRGNTEKLENKNDTDKNVERVLRLITAEESDTIPLNSVNKSELTSLIKDIHKGYQALYGRYDELTEKLKKKFRQKEDNGNFSFNSMSYSSDSSDSPDSESELSTKNSGKNHGGEAKADISLEHDTNLQEQLEGASRRNHELETEAASMVAKITNLEGVEVLGETEDMNRILENQIHIMQENNKTLQSENRDLEQKLEASVKQEHELNQGIFTMHEQIEILISEKMEALSKLQELERYIEEHISEISHLKDKIMTMESDNMSLKQESEKQAQELAYLNQKIDDIDKEKEAILSENFELLSKIKGTEKALADQRDEANLNLKSATDELSSKITQLLSGNEMLKLELEAADRNGHELTSRLRDAQEENGALNSEIDDLKIKSELLNNENIRLLNAIHVLNKQLKDKEAENSDLASQLIEATQLAEEGQQKVELLSLEIEEVKRKSSQAYEVLKKELQAKEQEETKLKQILEATSDEKHVLISENEELSARAKLFEGEITDLKSQRDQLEIEKSELRVRIENLDAELEATKVQLTDAENKLEAAGQQIEKLTMENSELFSKSEIEGIQTKDLQHLLERLKEENSTLNENKRLLQQSEKIIDDLKAQIEQLKTDNGQLQNQVNDSSHEVELASHKLSELTKQIGVLEEEKCTLISKLEQSEASIRKQADKLEALTEENSTLLQKSMDMHERNSDLDSKLEDQMKAVRDGCLEILNLANNFDGEVTQKVTGQERLLLFLKSILNDLHEECKQLKYRFHESCQKLEVAEAVGEERMKEIIKLAESVKELKVNLNVSEAERAVISKEIAGLKGQLETQSCLFKQNLKITETEYKEKEAKHMNMIAELQCNVKKLENETRIVSAELNLTRNELTGTIEAVGSWVSNFCRGLDELESEFKQKHCGIETQLAWITVDAEILKTRLCQKLYEKQEMNEKLQDMAVRLKESEEGMAALKHEAEDLRDRLAEKEKEMAKVAWRSIETDRRLEELEKAVREKEEEIVARNKEKLEAIKQLSQMIDYQHEKYNQLGEHLVRLKPNNNRRRL</sequence>
<evidence type="ECO:0000256" key="2">
    <source>
        <dbReference type="SAM" id="Coils"/>
    </source>
</evidence>
<feature type="compositionally biased region" description="Basic and acidic residues" evidence="3">
    <location>
        <begin position="235"/>
        <end position="246"/>
    </location>
</feature>
<dbReference type="InterPro" id="IPR011684">
    <property type="entry name" value="NAB"/>
</dbReference>
<evidence type="ECO:0000256" key="1">
    <source>
        <dbReference type="ARBA" id="ARBA00023054"/>
    </source>
</evidence>
<dbReference type="GO" id="GO:0005200">
    <property type="term" value="F:structural constituent of cytoskeleton"/>
    <property type="evidence" value="ECO:0007669"/>
    <property type="project" value="TreeGrafter"/>
</dbReference>
<organism evidence="5 6">
    <name type="scientific">Musa troglodytarum</name>
    <name type="common">fe'i banana</name>
    <dbReference type="NCBI Taxonomy" id="320322"/>
    <lineage>
        <taxon>Eukaryota</taxon>
        <taxon>Viridiplantae</taxon>
        <taxon>Streptophyta</taxon>
        <taxon>Embryophyta</taxon>
        <taxon>Tracheophyta</taxon>
        <taxon>Spermatophyta</taxon>
        <taxon>Magnoliopsida</taxon>
        <taxon>Liliopsida</taxon>
        <taxon>Zingiberales</taxon>
        <taxon>Musaceae</taxon>
        <taxon>Musa</taxon>
    </lineage>
</organism>
<protein>
    <submittedName>
        <fullName evidence="5">Keratin, type II cytoskeletal</fullName>
    </submittedName>
</protein>
<feature type="coiled-coil region" evidence="2">
    <location>
        <begin position="1045"/>
        <end position="1129"/>
    </location>
</feature>
<dbReference type="PANTHER" id="PTHR47357:SF1">
    <property type="entry name" value="SPINDLE POLE BODY COMPONENT 110"/>
    <property type="match status" value="1"/>
</dbReference>
<evidence type="ECO:0000313" key="6">
    <source>
        <dbReference type="Proteomes" id="UP001055439"/>
    </source>
</evidence>
<feature type="region of interest" description="Disordered" evidence="3">
    <location>
        <begin position="203"/>
        <end position="246"/>
    </location>
</feature>
<dbReference type="PROSITE" id="PS51774">
    <property type="entry name" value="NAB"/>
    <property type="match status" value="1"/>
</dbReference>
<feature type="coiled-coil region" evidence="2">
    <location>
        <begin position="429"/>
        <end position="803"/>
    </location>
</feature>
<feature type="coiled-coil region" evidence="2">
    <location>
        <begin position="248"/>
        <end position="403"/>
    </location>
</feature>
<name>A0A9E7GTK2_9LILI</name>
<feature type="compositionally biased region" description="Low complexity" evidence="3">
    <location>
        <begin position="206"/>
        <end position="217"/>
    </location>
</feature>
<dbReference type="SUPFAM" id="SSF57997">
    <property type="entry name" value="Tropomyosin"/>
    <property type="match status" value="1"/>
</dbReference>
<dbReference type="GO" id="GO:0005856">
    <property type="term" value="C:cytoskeleton"/>
    <property type="evidence" value="ECO:0007669"/>
    <property type="project" value="TreeGrafter"/>
</dbReference>